<evidence type="ECO:0000313" key="2">
    <source>
        <dbReference type="EMBL" id="GEZ71220.1"/>
    </source>
</evidence>
<dbReference type="Pfam" id="PF22936">
    <property type="entry name" value="Pol_BBD"/>
    <property type="match status" value="1"/>
</dbReference>
<accession>A0A699IQJ8</accession>
<protein>
    <submittedName>
        <fullName evidence="2">Ribonuclease H-like domain-containing protein</fullName>
    </submittedName>
</protein>
<reference evidence="2" key="1">
    <citation type="journal article" date="2019" name="Sci. Rep.">
        <title>Draft genome of Tanacetum cinerariifolium, the natural source of mosquito coil.</title>
        <authorList>
            <person name="Yamashiro T."/>
            <person name="Shiraishi A."/>
            <person name="Satake H."/>
            <person name="Nakayama K."/>
        </authorList>
    </citation>
    <scope>NUCLEOTIDE SEQUENCE</scope>
</reference>
<sequence>KYQYKSGDGYHVVPPPYTRTFMPPKPDLVFHNAPNVKETIHTAFNVELSLTKLDNDLSYPHRPLAPIIEDWVSDSEDDSETKIPQTVPSFVQPTEQVKSTRPFVLHVETSIPAANPKIALPKPKSHGNSRNRKACFGNPQHALKDKGVIESGCSRHMTRNMSYMSDFKELNGGYVAFGGNLKGGKIFGKSKTRTKKLDFDDVYFVKELKFNLFSVLQLCDKKNIVLFTDTECLVLSPEFKLPDENQVLLRVPRENNMYNVDLKNIVPSVDLTCLFAKATL</sequence>
<organism evidence="2">
    <name type="scientific">Tanacetum cinerariifolium</name>
    <name type="common">Dalmatian daisy</name>
    <name type="synonym">Chrysanthemum cinerariifolium</name>
    <dbReference type="NCBI Taxonomy" id="118510"/>
    <lineage>
        <taxon>Eukaryota</taxon>
        <taxon>Viridiplantae</taxon>
        <taxon>Streptophyta</taxon>
        <taxon>Embryophyta</taxon>
        <taxon>Tracheophyta</taxon>
        <taxon>Spermatophyta</taxon>
        <taxon>Magnoliopsida</taxon>
        <taxon>eudicotyledons</taxon>
        <taxon>Gunneridae</taxon>
        <taxon>Pentapetalae</taxon>
        <taxon>asterids</taxon>
        <taxon>campanulids</taxon>
        <taxon>Asterales</taxon>
        <taxon>Asteraceae</taxon>
        <taxon>Asteroideae</taxon>
        <taxon>Anthemideae</taxon>
        <taxon>Anthemidinae</taxon>
        <taxon>Tanacetum</taxon>
    </lineage>
</organism>
<comment type="caution">
    <text evidence="2">The sequence shown here is derived from an EMBL/GenBank/DDBJ whole genome shotgun (WGS) entry which is preliminary data.</text>
</comment>
<proteinExistence type="predicted"/>
<feature type="domain" description="Retrovirus-related Pol polyprotein from transposon TNT 1-94-like beta-barrel" evidence="1">
    <location>
        <begin position="149"/>
        <end position="221"/>
    </location>
</feature>
<dbReference type="AlphaFoldDB" id="A0A699IQJ8"/>
<gene>
    <name evidence="2" type="ORF">Tci_543193</name>
</gene>
<feature type="non-terminal residue" evidence="2">
    <location>
        <position position="280"/>
    </location>
</feature>
<dbReference type="EMBL" id="BKCJ010313411">
    <property type="protein sequence ID" value="GEZ71220.1"/>
    <property type="molecule type" value="Genomic_DNA"/>
</dbReference>
<evidence type="ECO:0000259" key="1">
    <source>
        <dbReference type="Pfam" id="PF22936"/>
    </source>
</evidence>
<feature type="non-terminal residue" evidence="2">
    <location>
        <position position="1"/>
    </location>
</feature>
<dbReference type="InterPro" id="IPR054722">
    <property type="entry name" value="PolX-like_BBD"/>
</dbReference>
<name>A0A699IQJ8_TANCI</name>